<feature type="domain" description="VanZ-like" evidence="2">
    <location>
        <begin position="25"/>
        <end position="145"/>
    </location>
</feature>
<feature type="transmembrane region" description="Helical" evidence="1">
    <location>
        <begin position="70"/>
        <end position="88"/>
    </location>
</feature>
<dbReference type="Pfam" id="PF04892">
    <property type="entry name" value="VanZ"/>
    <property type="match status" value="1"/>
</dbReference>
<organism evidence="3 4">
    <name type="scientific">Leucobacter iarius</name>
    <dbReference type="NCBI Taxonomy" id="333963"/>
    <lineage>
        <taxon>Bacteria</taxon>
        <taxon>Bacillati</taxon>
        <taxon>Actinomycetota</taxon>
        <taxon>Actinomycetes</taxon>
        <taxon>Micrococcales</taxon>
        <taxon>Microbacteriaceae</taxon>
        <taxon>Leucobacter</taxon>
    </lineage>
</organism>
<protein>
    <recommendedName>
        <fullName evidence="2">VanZ-like domain-containing protein</fullName>
    </recommendedName>
</protein>
<keyword evidence="1" id="KW-1133">Transmembrane helix</keyword>
<dbReference type="RefSeq" id="WP_344033236.1">
    <property type="nucleotide sequence ID" value="NZ_BAAAOB010000004.1"/>
</dbReference>
<dbReference type="Proteomes" id="UP001500851">
    <property type="component" value="Unassembled WGS sequence"/>
</dbReference>
<keyword evidence="1" id="KW-0812">Transmembrane</keyword>
<dbReference type="InterPro" id="IPR006976">
    <property type="entry name" value="VanZ-like"/>
</dbReference>
<dbReference type="EMBL" id="BAAAOB010000004">
    <property type="protein sequence ID" value="GAA1797598.1"/>
    <property type="molecule type" value="Genomic_DNA"/>
</dbReference>
<comment type="caution">
    <text evidence="3">The sequence shown here is derived from an EMBL/GenBank/DDBJ whole genome shotgun (WGS) entry which is preliminary data.</text>
</comment>
<proteinExistence type="predicted"/>
<reference evidence="3 4" key="1">
    <citation type="journal article" date="2019" name="Int. J. Syst. Evol. Microbiol.">
        <title>The Global Catalogue of Microorganisms (GCM) 10K type strain sequencing project: providing services to taxonomists for standard genome sequencing and annotation.</title>
        <authorList>
            <consortium name="The Broad Institute Genomics Platform"/>
            <consortium name="The Broad Institute Genome Sequencing Center for Infectious Disease"/>
            <person name="Wu L."/>
            <person name="Ma J."/>
        </authorList>
    </citation>
    <scope>NUCLEOTIDE SEQUENCE [LARGE SCALE GENOMIC DNA]</scope>
    <source>
        <strain evidence="3 4">JCM 14736</strain>
    </source>
</reference>
<evidence type="ECO:0000259" key="2">
    <source>
        <dbReference type="Pfam" id="PF04892"/>
    </source>
</evidence>
<keyword evidence="1" id="KW-0472">Membrane</keyword>
<keyword evidence="4" id="KW-1185">Reference proteome</keyword>
<evidence type="ECO:0000256" key="1">
    <source>
        <dbReference type="SAM" id="Phobius"/>
    </source>
</evidence>
<dbReference type="InterPro" id="IPR053150">
    <property type="entry name" value="Teicoplanin_resist-assoc"/>
</dbReference>
<feature type="transmembrane region" description="Helical" evidence="1">
    <location>
        <begin position="100"/>
        <end position="123"/>
    </location>
</feature>
<sequence>MPTRPADRAARRPVSRNALIASLGVYLLVLTWAVLWKFEVPHIGAGGLRVIKLVPFGADNEATASFPLEILANLVLFLPLGWHLGLLAPRRRSKRHLFRATAGVSAAISLLLETAQFALAVGVSDITDVLVNTAGGLAGLGILELARRALGGRADPVLGRACVAGTALALVLAVAVLVSPLHFRQRDVSCAVPGDPASCVAASGPAPQTPIRR</sequence>
<dbReference type="PANTHER" id="PTHR36834:SF2">
    <property type="entry name" value="MEMBRANE PROTEIN"/>
    <property type="match status" value="1"/>
</dbReference>
<evidence type="ECO:0000313" key="4">
    <source>
        <dbReference type="Proteomes" id="UP001500851"/>
    </source>
</evidence>
<name>A0ABN2LRL6_9MICO</name>
<feature type="transmembrane region" description="Helical" evidence="1">
    <location>
        <begin position="158"/>
        <end position="178"/>
    </location>
</feature>
<dbReference type="PANTHER" id="PTHR36834">
    <property type="entry name" value="MEMBRANE PROTEIN-RELATED"/>
    <property type="match status" value="1"/>
</dbReference>
<feature type="transmembrane region" description="Helical" evidence="1">
    <location>
        <begin position="18"/>
        <end position="38"/>
    </location>
</feature>
<evidence type="ECO:0000313" key="3">
    <source>
        <dbReference type="EMBL" id="GAA1797598.1"/>
    </source>
</evidence>
<gene>
    <name evidence="3" type="ORF">GCM10009768_28220</name>
</gene>
<accession>A0ABN2LRL6</accession>